<evidence type="ECO:0000256" key="5">
    <source>
        <dbReference type="ARBA" id="ARBA00023180"/>
    </source>
</evidence>
<feature type="domain" description="G-protein coupled receptors family 3 profile" evidence="7">
    <location>
        <begin position="1"/>
        <end position="57"/>
    </location>
</feature>
<dbReference type="Pfam" id="PF00003">
    <property type="entry name" value="7tm_3"/>
    <property type="match status" value="1"/>
</dbReference>
<keyword evidence="9" id="KW-1185">Reference proteome</keyword>
<sequence>MAFSSAGVVVTGVVVWVFVRHYDTPVVRASGRELSFVLLSGVFLCYAIPFVLLIKPSDRAVKLFMKLLVGTDVDVSTSRKKRGTERCRAGEGY</sequence>
<dbReference type="InterPro" id="IPR017978">
    <property type="entry name" value="GPCR_3_C"/>
</dbReference>
<dbReference type="Proteomes" id="UP001487740">
    <property type="component" value="Unassembled WGS sequence"/>
</dbReference>
<evidence type="ECO:0000256" key="4">
    <source>
        <dbReference type="ARBA" id="ARBA00023136"/>
    </source>
</evidence>
<gene>
    <name evidence="8" type="ORF">O3P69_019043</name>
</gene>
<accession>A0AAW0T7H0</accession>
<feature type="transmembrane region" description="Helical" evidence="6">
    <location>
        <begin position="6"/>
        <end position="22"/>
    </location>
</feature>
<evidence type="ECO:0000256" key="6">
    <source>
        <dbReference type="SAM" id="Phobius"/>
    </source>
</evidence>
<comment type="subcellular location">
    <subcellularLocation>
        <location evidence="1">Membrane</location>
        <topology evidence="1">Multi-pass membrane protein</topology>
    </subcellularLocation>
</comment>
<dbReference type="PROSITE" id="PS50259">
    <property type="entry name" value="G_PROTEIN_RECEP_F3_4"/>
    <property type="match status" value="1"/>
</dbReference>
<dbReference type="PANTHER" id="PTHR24060">
    <property type="entry name" value="METABOTROPIC GLUTAMATE RECEPTOR"/>
    <property type="match status" value="1"/>
</dbReference>
<evidence type="ECO:0000313" key="8">
    <source>
        <dbReference type="EMBL" id="KAK8383384.1"/>
    </source>
</evidence>
<dbReference type="GO" id="GO:0016020">
    <property type="term" value="C:membrane"/>
    <property type="evidence" value="ECO:0007669"/>
    <property type="project" value="UniProtKB-SubCell"/>
</dbReference>
<evidence type="ECO:0000313" key="9">
    <source>
        <dbReference type="Proteomes" id="UP001487740"/>
    </source>
</evidence>
<keyword evidence="5" id="KW-0325">Glycoprotein</keyword>
<dbReference type="InterPro" id="IPR050726">
    <property type="entry name" value="mGluR"/>
</dbReference>
<keyword evidence="3 6" id="KW-1133">Transmembrane helix</keyword>
<protein>
    <recommendedName>
        <fullName evidence="7">G-protein coupled receptors family 3 profile domain-containing protein</fullName>
    </recommendedName>
</protein>
<evidence type="ECO:0000259" key="7">
    <source>
        <dbReference type="PROSITE" id="PS50259"/>
    </source>
</evidence>
<evidence type="ECO:0000256" key="3">
    <source>
        <dbReference type="ARBA" id="ARBA00022989"/>
    </source>
</evidence>
<evidence type="ECO:0000256" key="1">
    <source>
        <dbReference type="ARBA" id="ARBA00004141"/>
    </source>
</evidence>
<dbReference type="EMBL" id="JARAKH010000037">
    <property type="protein sequence ID" value="KAK8383384.1"/>
    <property type="molecule type" value="Genomic_DNA"/>
</dbReference>
<name>A0AAW0T7H0_SCYPA</name>
<reference evidence="8 9" key="1">
    <citation type="submission" date="2023-03" db="EMBL/GenBank/DDBJ databases">
        <title>High-quality genome of Scylla paramamosain provides insights in environmental adaptation.</title>
        <authorList>
            <person name="Zhang L."/>
        </authorList>
    </citation>
    <scope>NUCLEOTIDE SEQUENCE [LARGE SCALE GENOMIC DNA]</scope>
    <source>
        <strain evidence="8">LZ_2023a</strain>
        <tissue evidence="8">Muscle</tissue>
    </source>
</reference>
<dbReference type="GO" id="GO:0004930">
    <property type="term" value="F:G protein-coupled receptor activity"/>
    <property type="evidence" value="ECO:0007669"/>
    <property type="project" value="InterPro"/>
</dbReference>
<organism evidence="8 9">
    <name type="scientific">Scylla paramamosain</name>
    <name type="common">Mud crab</name>
    <dbReference type="NCBI Taxonomy" id="85552"/>
    <lineage>
        <taxon>Eukaryota</taxon>
        <taxon>Metazoa</taxon>
        <taxon>Ecdysozoa</taxon>
        <taxon>Arthropoda</taxon>
        <taxon>Crustacea</taxon>
        <taxon>Multicrustacea</taxon>
        <taxon>Malacostraca</taxon>
        <taxon>Eumalacostraca</taxon>
        <taxon>Eucarida</taxon>
        <taxon>Decapoda</taxon>
        <taxon>Pleocyemata</taxon>
        <taxon>Brachyura</taxon>
        <taxon>Eubrachyura</taxon>
        <taxon>Portunoidea</taxon>
        <taxon>Portunidae</taxon>
        <taxon>Portuninae</taxon>
        <taxon>Scylla</taxon>
    </lineage>
</organism>
<proteinExistence type="predicted"/>
<evidence type="ECO:0000256" key="2">
    <source>
        <dbReference type="ARBA" id="ARBA00022692"/>
    </source>
</evidence>
<dbReference type="AlphaFoldDB" id="A0AAW0T7H0"/>
<keyword evidence="4 6" id="KW-0472">Membrane</keyword>
<comment type="caution">
    <text evidence="8">The sequence shown here is derived from an EMBL/GenBank/DDBJ whole genome shotgun (WGS) entry which is preliminary data.</text>
</comment>
<keyword evidence="2 6" id="KW-0812">Transmembrane</keyword>
<feature type="transmembrane region" description="Helical" evidence="6">
    <location>
        <begin position="34"/>
        <end position="54"/>
    </location>
</feature>